<dbReference type="EMBL" id="JAGKHQ010000006">
    <property type="protein sequence ID" value="KAG7514910.1"/>
    <property type="molecule type" value="Genomic_DNA"/>
</dbReference>
<dbReference type="SMART" id="SM01349">
    <property type="entry name" value="TOG"/>
    <property type="match status" value="1"/>
</dbReference>
<dbReference type="GO" id="GO:0005881">
    <property type="term" value="C:cytoplasmic microtubule"/>
    <property type="evidence" value="ECO:0007669"/>
    <property type="project" value="TreeGrafter"/>
</dbReference>
<sequence>MLEQSEGESSDTSGASSDTSKCLTSDVIRHSEDQETRRSFITNTNCCKTPKGTLQIPTAVTLYVYIICMCIFEVMDTLLSPQIWSHRAIGAISWDKEFIKVSCKESLKTELTSSISSAETHTPDELRAISLIRTPEYSPAPPNFTLNTRAFRLPVLMTKPTDKVKEVAGGYRLQTTKDKLEALLETVKSLQINFHCSYNPPVVAGETMVPAPPNVPQTKMIKAIPKLFKHTARAVSKPRKKPVTGSVYKPRTSTVRKELQPLLNPVESLSHCLQQMSSDDWRKKIIGMKIIQALTLHHPQTLKTKLHQVCSVLIQEVKNLRSAVACEAISTVGGLYVNLQTAMDQEVERTGKALLLSMAQNRAAFCKKQTSLALDAMVKNCSLTQIVNVLLNTGLMHPHAVVRASMAQHLHQVVERVGAARILTTERSFTDPFLRAVAKMSMDAAPDVRHHGQLMFQEMARQRDFMRQWEKIRPEDERLQLIKIINKVRRVKNGDSQSRLV</sequence>
<dbReference type="Proteomes" id="UP000693946">
    <property type="component" value="Linkage Group LG14"/>
</dbReference>
<name>A0AAV6SD15_SOLSE</name>
<dbReference type="GO" id="GO:0005929">
    <property type="term" value="C:cilium"/>
    <property type="evidence" value="ECO:0007669"/>
    <property type="project" value="TreeGrafter"/>
</dbReference>
<evidence type="ECO:0000313" key="4">
    <source>
        <dbReference type="Proteomes" id="UP000693946"/>
    </source>
</evidence>
<evidence type="ECO:0000259" key="2">
    <source>
        <dbReference type="SMART" id="SM01349"/>
    </source>
</evidence>
<feature type="domain" description="TOG" evidence="2">
    <location>
        <begin position="261"/>
        <end position="494"/>
    </location>
</feature>
<dbReference type="InterPro" id="IPR024395">
    <property type="entry name" value="CLASP_N_dom"/>
</dbReference>
<dbReference type="PANTHER" id="PTHR21567:SF87">
    <property type="entry name" value="CRESCERIN-LIKE PROTEIN CHE-12"/>
    <property type="match status" value="1"/>
</dbReference>
<evidence type="ECO:0000313" key="3">
    <source>
        <dbReference type="EMBL" id="KAG7514910.1"/>
    </source>
</evidence>
<feature type="region of interest" description="Disordered" evidence="1">
    <location>
        <begin position="1"/>
        <end position="22"/>
    </location>
</feature>
<keyword evidence="4" id="KW-1185">Reference proteome</keyword>
<feature type="compositionally biased region" description="Low complexity" evidence="1">
    <location>
        <begin position="10"/>
        <end position="20"/>
    </location>
</feature>
<accession>A0AAV6SD15</accession>
<dbReference type="GO" id="GO:0000226">
    <property type="term" value="P:microtubule cytoskeleton organization"/>
    <property type="evidence" value="ECO:0007669"/>
    <property type="project" value="TreeGrafter"/>
</dbReference>
<dbReference type="PANTHER" id="PTHR21567">
    <property type="entry name" value="CLASP"/>
    <property type="match status" value="1"/>
</dbReference>
<protein>
    <submittedName>
        <fullName evidence="3">TOG array regulator of axonemal microtubules 1-like</fullName>
    </submittedName>
</protein>
<dbReference type="InterPro" id="IPR034085">
    <property type="entry name" value="TOG"/>
</dbReference>
<comment type="caution">
    <text evidence="3">The sequence shown here is derived from an EMBL/GenBank/DDBJ whole genome shotgun (WGS) entry which is preliminary data.</text>
</comment>
<evidence type="ECO:0000256" key="1">
    <source>
        <dbReference type="SAM" id="MobiDB-lite"/>
    </source>
</evidence>
<dbReference type="GO" id="GO:0008017">
    <property type="term" value="F:microtubule binding"/>
    <property type="evidence" value="ECO:0007669"/>
    <property type="project" value="TreeGrafter"/>
</dbReference>
<organism evidence="3 4">
    <name type="scientific">Solea senegalensis</name>
    <name type="common">Senegalese sole</name>
    <dbReference type="NCBI Taxonomy" id="28829"/>
    <lineage>
        <taxon>Eukaryota</taxon>
        <taxon>Metazoa</taxon>
        <taxon>Chordata</taxon>
        <taxon>Craniata</taxon>
        <taxon>Vertebrata</taxon>
        <taxon>Euteleostomi</taxon>
        <taxon>Actinopterygii</taxon>
        <taxon>Neopterygii</taxon>
        <taxon>Teleostei</taxon>
        <taxon>Neoteleostei</taxon>
        <taxon>Acanthomorphata</taxon>
        <taxon>Carangaria</taxon>
        <taxon>Pleuronectiformes</taxon>
        <taxon>Pleuronectoidei</taxon>
        <taxon>Soleidae</taxon>
        <taxon>Solea</taxon>
    </lineage>
</organism>
<gene>
    <name evidence="3" type="ORF">JOB18_045277</name>
</gene>
<reference evidence="3 4" key="1">
    <citation type="journal article" date="2021" name="Sci. Rep.">
        <title>Chromosome anchoring in Senegalese sole (Solea senegalensis) reveals sex-associated markers and genome rearrangements in flatfish.</title>
        <authorList>
            <person name="Guerrero-Cozar I."/>
            <person name="Gomez-Garrido J."/>
            <person name="Berbel C."/>
            <person name="Martinez-Blanch J.F."/>
            <person name="Alioto T."/>
            <person name="Claros M.G."/>
            <person name="Gagnaire P.A."/>
            <person name="Manchado M."/>
        </authorList>
    </citation>
    <scope>NUCLEOTIDE SEQUENCE [LARGE SCALE GENOMIC DNA]</scope>
    <source>
        <strain evidence="3">Sse05_10M</strain>
    </source>
</reference>
<dbReference type="AlphaFoldDB" id="A0AAV6SD15"/>
<proteinExistence type="predicted"/>
<dbReference type="Pfam" id="PF12348">
    <property type="entry name" value="CLASP_N"/>
    <property type="match status" value="1"/>
</dbReference>